<dbReference type="RefSeq" id="WP_152802994.1">
    <property type="nucleotide sequence ID" value="NZ_WHNX01000008.1"/>
</dbReference>
<organism evidence="2 3">
    <name type="scientific">Alkalibaculum sporogenes</name>
    <dbReference type="NCBI Taxonomy" id="2655001"/>
    <lineage>
        <taxon>Bacteria</taxon>
        <taxon>Bacillati</taxon>
        <taxon>Bacillota</taxon>
        <taxon>Clostridia</taxon>
        <taxon>Eubacteriales</taxon>
        <taxon>Eubacteriaceae</taxon>
        <taxon>Alkalibaculum</taxon>
    </lineage>
</organism>
<evidence type="ECO:0000313" key="2">
    <source>
        <dbReference type="EMBL" id="MPW25474.1"/>
    </source>
</evidence>
<comment type="caution">
    <text evidence="2">The sequence shown here is derived from an EMBL/GenBank/DDBJ whole genome shotgun (WGS) entry which is preliminary data.</text>
</comment>
<proteinExistence type="predicted"/>
<dbReference type="InterPro" id="IPR017259">
    <property type="entry name" value="UCP037672"/>
</dbReference>
<sequence>MLFALIVMTITGIIVVWMGILIWKKEKISLIHSYHYTRVKENNVKAYTEQMGKGVTIIGSGMILSGIIDYATKNSYGWIVFVVCFVLGFVHIIKAQKKYNGRIF</sequence>
<feature type="transmembrane region" description="Helical" evidence="1">
    <location>
        <begin position="54"/>
        <end position="70"/>
    </location>
</feature>
<gene>
    <name evidence="2" type="ORF">GC105_06705</name>
</gene>
<name>A0A6A7K7T8_9FIRM</name>
<dbReference type="Proteomes" id="UP000440004">
    <property type="component" value="Unassembled WGS sequence"/>
</dbReference>
<keyword evidence="1" id="KW-0472">Membrane</keyword>
<evidence type="ECO:0000313" key="3">
    <source>
        <dbReference type="Proteomes" id="UP000440004"/>
    </source>
</evidence>
<reference evidence="2 3" key="1">
    <citation type="submission" date="2019-10" db="EMBL/GenBank/DDBJ databases">
        <title>Alkalibaculum tamaniensis sp.nov., a new alkaliphilic acetogen, isolated on methoxylated aromatics from a mud volcano.</title>
        <authorList>
            <person name="Khomyakova M.A."/>
            <person name="Merkel A.Y."/>
            <person name="Bonch-Osmolovskaya E.A."/>
            <person name="Slobodkin A.I."/>
        </authorList>
    </citation>
    <scope>NUCLEOTIDE SEQUENCE [LARGE SCALE GENOMIC DNA]</scope>
    <source>
        <strain evidence="2 3">M08DMB</strain>
    </source>
</reference>
<protein>
    <submittedName>
        <fullName evidence="2">DUF3784 domain-containing protein</fullName>
    </submittedName>
</protein>
<keyword evidence="1" id="KW-0812">Transmembrane</keyword>
<dbReference type="Pfam" id="PF12650">
    <property type="entry name" value="DUF3784"/>
    <property type="match status" value="1"/>
</dbReference>
<dbReference type="AlphaFoldDB" id="A0A6A7K7T8"/>
<dbReference type="EMBL" id="WHNX01000008">
    <property type="protein sequence ID" value="MPW25474.1"/>
    <property type="molecule type" value="Genomic_DNA"/>
</dbReference>
<feature type="transmembrane region" description="Helical" evidence="1">
    <location>
        <begin position="6"/>
        <end position="23"/>
    </location>
</feature>
<accession>A0A6A7K7T8</accession>
<keyword evidence="3" id="KW-1185">Reference proteome</keyword>
<keyword evidence="1" id="KW-1133">Transmembrane helix</keyword>
<feature type="transmembrane region" description="Helical" evidence="1">
    <location>
        <begin position="76"/>
        <end position="93"/>
    </location>
</feature>
<evidence type="ECO:0000256" key="1">
    <source>
        <dbReference type="SAM" id="Phobius"/>
    </source>
</evidence>